<dbReference type="InterPro" id="IPR003833">
    <property type="entry name" value="CT_C_D"/>
</dbReference>
<dbReference type="PANTHER" id="PTHR34698">
    <property type="entry name" value="5-OXOPROLINASE SUBUNIT B"/>
    <property type="match status" value="1"/>
</dbReference>
<evidence type="ECO:0000313" key="6">
    <source>
        <dbReference type="EMBL" id="ARP96726.1"/>
    </source>
</evidence>
<dbReference type="SMART" id="SM00796">
    <property type="entry name" value="AHS1"/>
    <property type="match status" value="1"/>
</dbReference>
<gene>
    <name evidence="6" type="ORF">CAL15_21565</name>
</gene>
<dbReference type="Proteomes" id="UP000194161">
    <property type="component" value="Chromosome"/>
</dbReference>
<dbReference type="SUPFAM" id="SSF50891">
    <property type="entry name" value="Cyclophilin-like"/>
    <property type="match status" value="1"/>
</dbReference>
<dbReference type="KEGG" id="bgm:CAL15_21565"/>
<evidence type="ECO:0000256" key="3">
    <source>
        <dbReference type="ARBA" id="ARBA00022840"/>
    </source>
</evidence>
<evidence type="ECO:0000256" key="2">
    <source>
        <dbReference type="ARBA" id="ARBA00022801"/>
    </source>
</evidence>
<dbReference type="Gene3D" id="3.30.1360.40">
    <property type="match status" value="1"/>
</dbReference>
<dbReference type="Gene3D" id="2.40.100.10">
    <property type="entry name" value="Cyclophilin-like"/>
    <property type="match status" value="1"/>
</dbReference>
<dbReference type="InterPro" id="IPR029000">
    <property type="entry name" value="Cyclophilin-like_dom_sf"/>
</dbReference>
<dbReference type="InterPro" id="IPR010016">
    <property type="entry name" value="PxpB"/>
</dbReference>
<feature type="compositionally biased region" description="Low complexity" evidence="4">
    <location>
        <begin position="1"/>
        <end position="15"/>
    </location>
</feature>
<dbReference type="STRING" id="463040.CAL15_21565"/>
<accession>A0A1W6ZHA3</accession>
<feature type="domain" description="Carboxyltransferase" evidence="5">
    <location>
        <begin position="26"/>
        <end position="229"/>
    </location>
</feature>
<dbReference type="AlphaFoldDB" id="A0A1W6ZHA3"/>
<dbReference type="GO" id="GO:0005524">
    <property type="term" value="F:ATP binding"/>
    <property type="evidence" value="ECO:0007669"/>
    <property type="project" value="UniProtKB-KW"/>
</dbReference>
<protein>
    <submittedName>
        <fullName evidence="6">Allophanate hydrolase</fullName>
    </submittedName>
</protein>
<evidence type="ECO:0000259" key="5">
    <source>
        <dbReference type="SMART" id="SM00796"/>
    </source>
</evidence>
<evidence type="ECO:0000256" key="4">
    <source>
        <dbReference type="SAM" id="MobiDB-lite"/>
    </source>
</evidence>
<feature type="region of interest" description="Disordered" evidence="4">
    <location>
        <begin position="1"/>
        <end position="26"/>
    </location>
</feature>
<keyword evidence="3" id="KW-0067">ATP-binding</keyword>
<keyword evidence="2 6" id="KW-0378">Hydrolase</keyword>
<evidence type="ECO:0000313" key="7">
    <source>
        <dbReference type="Proteomes" id="UP000194161"/>
    </source>
</evidence>
<keyword evidence="1" id="KW-0547">Nucleotide-binding</keyword>
<dbReference type="PANTHER" id="PTHR34698:SF2">
    <property type="entry name" value="5-OXOPROLINASE SUBUNIT B"/>
    <property type="match status" value="1"/>
</dbReference>
<dbReference type="GO" id="GO:0016787">
    <property type="term" value="F:hydrolase activity"/>
    <property type="evidence" value="ECO:0007669"/>
    <property type="project" value="UniProtKB-KW"/>
</dbReference>
<dbReference type="EMBL" id="CP021111">
    <property type="protein sequence ID" value="ARP96726.1"/>
    <property type="molecule type" value="Genomic_DNA"/>
</dbReference>
<sequence>MSNAAAPHAGSASDANPGAPHPETPWRIQAQGDRCVLIRFGDTLDVHTGQVCLAAARMLRDAQLPGVTDIVPSFTAVAVHYRPTGDGPTHSQLAARIERALASGIQPDAAAGRLIEIPVCYGGEHGPDLAEVAQHAGVTPDEVVAMHSGPASMVFMLGFAPGHAYIGIHDERLAIPRRATPRMAIPAGAVAVANRQTVIYPGNLPGGWNVIGATPLVLFDPAREPAALLAPGDRIRFVPIGADQFASMRAEEKS</sequence>
<dbReference type="Pfam" id="PF02682">
    <property type="entry name" value="CT_C_D"/>
    <property type="match status" value="1"/>
</dbReference>
<organism evidence="6 7">
    <name type="scientific">Bordetella genomosp. 13</name>
    <dbReference type="NCBI Taxonomy" id="463040"/>
    <lineage>
        <taxon>Bacteria</taxon>
        <taxon>Pseudomonadati</taxon>
        <taxon>Pseudomonadota</taxon>
        <taxon>Betaproteobacteria</taxon>
        <taxon>Burkholderiales</taxon>
        <taxon>Alcaligenaceae</taxon>
        <taxon>Bordetella</taxon>
    </lineage>
</organism>
<reference evidence="6 7" key="1">
    <citation type="submission" date="2017-05" db="EMBL/GenBank/DDBJ databases">
        <title>Complete and WGS of Bordetella genogroups.</title>
        <authorList>
            <person name="Spilker T."/>
            <person name="LiPuma J."/>
        </authorList>
    </citation>
    <scope>NUCLEOTIDE SEQUENCE [LARGE SCALE GENOMIC DNA]</scope>
    <source>
        <strain evidence="6 7">AU7206</strain>
    </source>
</reference>
<dbReference type="RefSeq" id="WP_086080372.1">
    <property type="nucleotide sequence ID" value="NZ_CP021111.1"/>
</dbReference>
<dbReference type="NCBIfam" id="TIGR00370">
    <property type="entry name" value="5-oxoprolinase subunit PxpB"/>
    <property type="match status" value="1"/>
</dbReference>
<proteinExistence type="predicted"/>
<dbReference type="SUPFAM" id="SSF160467">
    <property type="entry name" value="PH0987 N-terminal domain-like"/>
    <property type="match status" value="1"/>
</dbReference>
<keyword evidence="7" id="KW-1185">Reference proteome</keyword>
<name>A0A1W6ZHA3_9BORD</name>
<evidence type="ECO:0000256" key="1">
    <source>
        <dbReference type="ARBA" id="ARBA00022741"/>
    </source>
</evidence>
<dbReference type="OrthoDB" id="9778567at2"/>